<sequence length="58" mass="6412">MTTTRKHPRTIEEAFGPYERGAIYEEVDPMPMVDKVILSISAFVAVGLLGCILFGVIQ</sequence>
<evidence type="ECO:0000256" key="1">
    <source>
        <dbReference type="SAM" id="Phobius"/>
    </source>
</evidence>
<accession>A0A6J7XLZ2</accession>
<evidence type="ECO:0000313" key="2">
    <source>
        <dbReference type="EMBL" id="CAB5238762.1"/>
    </source>
</evidence>
<organism evidence="2">
    <name type="scientific">uncultured Caudovirales phage</name>
    <dbReference type="NCBI Taxonomy" id="2100421"/>
    <lineage>
        <taxon>Viruses</taxon>
        <taxon>Duplodnaviria</taxon>
        <taxon>Heunggongvirae</taxon>
        <taxon>Uroviricota</taxon>
        <taxon>Caudoviricetes</taxon>
        <taxon>Peduoviridae</taxon>
        <taxon>Maltschvirus</taxon>
        <taxon>Maltschvirus maltsch</taxon>
    </lineage>
</organism>
<keyword evidence="1" id="KW-1133">Transmembrane helix</keyword>
<keyword evidence="1" id="KW-0472">Membrane</keyword>
<feature type="transmembrane region" description="Helical" evidence="1">
    <location>
        <begin position="36"/>
        <end position="57"/>
    </location>
</feature>
<protein>
    <submittedName>
        <fullName evidence="2">Uncharacterized protein</fullName>
    </submittedName>
</protein>
<reference evidence="2" key="1">
    <citation type="submission" date="2020-05" db="EMBL/GenBank/DDBJ databases">
        <authorList>
            <person name="Chiriac C."/>
            <person name="Salcher M."/>
            <person name="Ghai R."/>
            <person name="Kavagutti S V."/>
        </authorList>
    </citation>
    <scope>NUCLEOTIDE SEQUENCE</scope>
</reference>
<name>A0A6J7XLZ2_9CAUD</name>
<proteinExistence type="predicted"/>
<keyword evidence="1" id="KW-0812">Transmembrane</keyword>
<gene>
    <name evidence="2" type="ORF">UFOVP751_4</name>
</gene>
<dbReference type="EMBL" id="LR798465">
    <property type="protein sequence ID" value="CAB5238762.1"/>
    <property type="molecule type" value="Genomic_DNA"/>
</dbReference>